<feature type="transmembrane region" description="Helical" evidence="6">
    <location>
        <begin position="56"/>
        <end position="76"/>
    </location>
</feature>
<keyword evidence="3 6" id="KW-0812">Transmembrane</keyword>
<feature type="transmembrane region" description="Helical" evidence="6">
    <location>
        <begin position="209"/>
        <end position="234"/>
    </location>
</feature>
<dbReference type="PANTHER" id="PTHR30482:SF10">
    <property type="entry name" value="HIGH-AFFINITY BRANCHED-CHAIN AMINO ACID TRANSPORT PROTEIN BRAE"/>
    <property type="match status" value="1"/>
</dbReference>
<feature type="transmembrane region" description="Helical" evidence="6">
    <location>
        <begin position="82"/>
        <end position="104"/>
    </location>
</feature>
<sequence>MKILKRQYIILAMLLFAIFFPLLTQNEYLVHVMTLSFIWMIGVYGLNLLAGYTGYLSLAHAGFFAIGAYSLGLLTVKTQMNFWVAFVLALVITSVIGFLVGLIALRTKEHFFAIYTLCVGYIIYLVIDKWDSLTEGVRGLIGIPAPGNIGPISFQTPLSQYYLVLSILLLSVLVMYRIIHSLTGRTYIAIRNSEELAQTIGISTIKNKLAAFVLSTFFAGLSGALYASFIRFIGPDIGHTVITFDLLTYLLVGGIGTLSGPIVGTVLVVWISQQLQFLQDYRMLIFGPVLTLLVIFYPRGIVGAIASWNNKRAGRTKQLALKDTQKDDRFASSEIAPENQVKEG</sequence>
<reference evidence="7 8" key="1">
    <citation type="submission" date="2018-05" db="EMBL/GenBank/DDBJ databases">
        <title>Freshwater and sediment microbial communities from various areas in North America, analyzing microbe dynamics in response to fracking.</title>
        <authorList>
            <person name="Lamendella R."/>
        </authorList>
    </citation>
    <scope>NUCLEOTIDE SEQUENCE [LARGE SCALE GENOMIC DNA]</scope>
    <source>
        <strain evidence="7 8">15_TX</strain>
    </source>
</reference>
<dbReference type="GO" id="GO:0015658">
    <property type="term" value="F:branched-chain amino acid transmembrane transporter activity"/>
    <property type="evidence" value="ECO:0007669"/>
    <property type="project" value="InterPro"/>
</dbReference>
<feature type="transmembrane region" description="Helical" evidence="6">
    <location>
        <begin position="29"/>
        <end position="49"/>
    </location>
</feature>
<feature type="transmembrane region" description="Helical" evidence="6">
    <location>
        <begin position="161"/>
        <end position="179"/>
    </location>
</feature>
<keyword evidence="4 6" id="KW-1133">Transmembrane helix</keyword>
<dbReference type="GO" id="GO:0005886">
    <property type="term" value="C:plasma membrane"/>
    <property type="evidence" value="ECO:0007669"/>
    <property type="project" value="UniProtKB-SubCell"/>
</dbReference>
<evidence type="ECO:0000256" key="3">
    <source>
        <dbReference type="ARBA" id="ARBA00022692"/>
    </source>
</evidence>
<evidence type="ECO:0000256" key="5">
    <source>
        <dbReference type="ARBA" id="ARBA00023136"/>
    </source>
</evidence>
<dbReference type="RefSeq" id="WP_110065961.1">
    <property type="nucleotide sequence ID" value="NZ_QGTW01000009.1"/>
</dbReference>
<evidence type="ECO:0000313" key="8">
    <source>
        <dbReference type="Proteomes" id="UP000247150"/>
    </source>
</evidence>
<dbReference type="EMBL" id="QGTW01000009">
    <property type="protein sequence ID" value="PWW27006.1"/>
    <property type="molecule type" value="Genomic_DNA"/>
</dbReference>
<name>A0A2V2ZUJ4_9BACI</name>
<comment type="subcellular location">
    <subcellularLocation>
        <location evidence="1">Cell membrane</location>
        <topology evidence="1">Multi-pass membrane protein</topology>
    </subcellularLocation>
</comment>
<feature type="transmembrane region" description="Helical" evidence="6">
    <location>
        <begin position="7"/>
        <end position="23"/>
    </location>
</feature>
<evidence type="ECO:0000256" key="1">
    <source>
        <dbReference type="ARBA" id="ARBA00004651"/>
    </source>
</evidence>
<protein>
    <submittedName>
        <fullName evidence="7">Amino acid/amide ABC transporter membrane protein 2 (HAAT family)</fullName>
    </submittedName>
</protein>
<feature type="transmembrane region" description="Helical" evidence="6">
    <location>
        <begin position="246"/>
        <end position="271"/>
    </location>
</feature>
<dbReference type="InterPro" id="IPR001851">
    <property type="entry name" value="ABC_transp_permease"/>
</dbReference>
<comment type="caution">
    <text evidence="7">The sequence shown here is derived from an EMBL/GenBank/DDBJ whole genome shotgun (WGS) entry which is preliminary data.</text>
</comment>
<organism evidence="7 8">
    <name type="scientific">Cytobacillus oceanisediminis</name>
    <dbReference type="NCBI Taxonomy" id="665099"/>
    <lineage>
        <taxon>Bacteria</taxon>
        <taxon>Bacillati</taxon>
        <taxon>Bacillota</taxon>
        <taxon>Bacilli</taxon>
        <taxon>Bacillales</taxon>
        <taxon>Bacillaceae</taxon>
        <taxon>Cytobacillus</taxon>
    </lineage>
</organism>
<dbReference type="AlphaFoldDB" id="A0A2V2ZUJ4"/>
<evidence type="ECO:0000256" key="2">
    <source>
        <dbReference type="ARBA" id="ARBA00022475"/>
    </source>
</evidence>
<dbReference type="InterPro" id="IPR043428">
    <property type="entry name" value="LivM-like"/>
</dbReference>
<dbReference type="Proteomes" id="UP000247150">
    <property type="component" value="Unassembled WGS sequence"/>
</dbReference>
<evidence type="ECO:0000256" key="6">
    <source>
        <dbReference type="SAM" id="Phobius"/>
    </source>
</evidence>
<dbReference type="PANTHER" id="PTHR30482">
    <property type="entry name" value="HIGH-AFFINITY BRANCHED-CHAIN AMINO ACID TRANSPORT SYSTEM PERMEASE"/>
    <property type="match status" value="1"/>
</dbReference>
<dbReference type="CDD" id="cd06581">
    <property type="entry name" value="TM_PBP1_LivM_like"/>
    <property type="match status" value="1"/>
</dbReference>
<feature type="transmembrane region" description="Helical" evidence="6">
    <location>
        <begin position="283"/>
        <end position="308"/>
    </location>
</feature>
<keyword evidence="2" id="KW-1003">Cell membrane</keyword>
<dbReference type="Pfam" id="PF02653">
    <property type="entry name" value="BPD_transp_2"/>
    <property type="match status" value="1"/>
</dbReference>
<gene>
    <name evidence="7" type="ORF">DFO73_109172</name>
</gene>
<accession>A0A2V2ZUJ4</accession>
<keyword evidence="5 6" id="KW-0472">Membrane</keyword>
<evidence type="ECO:0000256" key="4">
    <source>
        <dbReference type="ARBA" id="ARBA00022989"/>
    </source>
</evidence>
<evidence type="ECO:0000313" key="7">
    <source>
        <dbReference type="EMBL" id="PWW27006.1"/>
    </source>
</evidence>
<feature type="transmembrane region" description="Helical" evidence="6">
    <location>
        <begin position="111"/>
        <end position="127"/>
    </location>
</feature>
<proteinExistence type="predicted"/>
<dbReference type="OrthoDB" id="9789927at2"/>